<dbReference type="GO" id="GO:0016491">
    <property type="term" value="F:oxidoreductase activity"/>
    <property type="evidence" value="ECO:0007669"/>
    <property type="project" value="UniProtKB-KW"/>
</dbReference>
<keyword evidence="3" id="KW-0560">Oxidoreductase</keyword>
<proteinExistence type="inferred from homology"/>
<evidence type="ECO:0000313" key="6">
    <source>
        <dbReference type="EMBL" id="KJA26154.1"/>
    </source>
</evidence>
<organism evidence="6 7">
    <name type="scientific">Hypholoma sublateritium (strain FD-334 SS-4)</name>
    <dbReference type="NCBI Taxonomy" id="945553"/>
    <lineage>
        <taxon>Eukaryota</taxon>
        <taxon>Fungi</taxon>
        <taxon>Dikarya</taxon>
        <taxon>Basidiomycota</taxon>
        <taxon>Agaricomycotina</taxon>
        <taxon>Agaricomycetes</taxon>
        <taxon>Agaricomycetidae</taxon>
        <taxon>Agaricales</taxon>
        <taxon>Agaricineae</taxon>
        <taxon>Strophariaceae</taxon>
        <taxon>Hypholoma</taxon>
    </lineage>
</organism>
<keyword evidence="2" id="KW-0521">NADP</keyword>
<dbReference type="SMART" id="SM00822">
    <property type="entry name" value="PKS_KR"/>
    <property type="match status" value="1"/>
</dbReference>
<gene>
    <name evidence="6" type="ORF">HYPSUDRAFT_75710</name>
</gene>
<dbReference type="Pfam" id="PF00106">
    <property type="entry name" value="adh_short"/>
    <property type="match status" value="1"/>
</dbReference>
<dbReference type="OMA" id="GWEFQRG"/>
<evidence type="ECO:0000256" key="3">
    <source>
        <dbReference type="ARBA" id="ARBA00023002"/>
    </source>
</evidence>
<feature type="domain" description="Ketoreductase" evidence="5">
    <location>
        <begin position="20"/>
        <end position="203"/>
    </location>
</feature>
<evidence type="ECO:0000256" key="4">
    <source>
        <dbReference type="ARBA" id="ARBA00037096"/>
    </source>
</evidence>
<dbReference type="OrthoDB" id="37659at2759"/>
<accession>A0A0D2P5G5</accession>
<keyword evidence="7" id="KW-1185">Reference proteome</keyword>
<dbReference type="InterPro" id="IPR020904">
    <property type="entry name" value="Sc_DH/Rdtase_CS"/>
</dbReference>
<dbReference type="SUPFAM" id="SSF51735">
    <property type="entry name" value="NAD(P)-binding Rossmann-fold domains"/>
    <property type="match status" value="1"/>
</dbReference>
<dbReference type="PRINTS" id="PR00081">
    <property type="entry name" value="GDHRDH"/>
</dbReference>
<name>A0A0D2P5G5_HYPSF</name>
<reference evidence="7" key="1">
    <citation type="submission" date="2014-04" db="EMBL/GenBank/DDBJ databases">
        <title>Evolutionary Origins and Diversification of the Mycorrhizal Mutualists.</title>
        <authorList>
            <consortium name="DOE Joint Genome Institute"/>
            <consortium name="Mycorrhizal Genomics Consortium"/>
            <person name="Kohler A."/>
            <person name="Kuo A."/>
            <person name="Nagy L.G."/>
            <person name="Floudas D."/>
            <person name="Copeland A."/>
            <person name="Barry K.W."/>
            <person name="Cichocki N."/>
            <person name="Veneault-Fourrey C."/>
            <person name="LaButti K."/>
            <person name="Lindquist E.A."/>
            <person name="Lipzen A."/>
            <person name="Lundell T."/>
            <person name="Morin E."/>
            <person name="Murat C."/>
            <person name="Riley R."/>
            <person name="Ohm R."/>
            <person name="Sun H."/>
            <person name="Tunlid A."/>
            <person name="Henrissat B."/>
            <person name="Grigoriev I.V."/>
            <person name="Hibbett D.S."/>
            <person name="Martin F."/>
        </authorList>
    </citation>
    <scope>NUCLEOTIDE SEQUENCE [LARGE SCALE GENOMIC DNA]</scope>
    <source>
        <strain evidence="7">FD-334 SS-4</strain>
    </source>
</reference>
<dbReference type="EMBL" id="KN817529">
    <property type="protein sequence ID" value="KJA26154.1"/>
    <property type="molecule type" value="Genomic_DNA"/>
</dbReference>
<evidence type="ECO:0000313" key="7">
    <source>
        <dbReference type="Proteomes" id="UP000054270"/>
    </source>
</evidence>
<sequence>MPPQESDTPPQASTGIDAARCVLVTGATSGIGRALALAIAALPSAPTVVAAGRRAARLAELAQVKGVEPLALALGGDLGPLKEAADALIARFPDLDTLILNAGVQYPTNFQRDTADDILPRVLDELAVNYTSVVALITYLLPHLLKLAATGRACAIVVVTSAVGIVPAPLVPTYCASKAALRSFASSLRVQLAGTGVRVMDIIPPLVESELHDAQGTTAVLSKIWMPLDEFTKSVMEGLQAGNDYIPVGFGAQLFEKFEKGKDEISKQLARNP</sequence>
<dbReference type="GO" id="GO:0016020">
    <property type="term" value="C:membrane"/>
    <property type="evidence" value="ECO:0007669"/>
    <property type="project" value="TreeGrafter"/>
</dbReference>
<dbReference type="Proteomes" id="UP000054270">
    <property type="component" value="Unassembled WGS sequence"/>
</dbReference>
<comment type="function">
    <text evidence="4">Putative oxidoreductase.</text>
</comment>
<dbReference type="PANTHER" id="PTHR44196">
    <property type="entry name" value="DEHYDROGENASE/REDUCTASE SDR FAMILY MEMBER 7B"/>
    <property type="match status" value="1"/>
</dbReference>
<evidence type="ECO:0000256" key="2">
    <source>
        <dbReference type="ARBA" id="ARBA00022857"/>
    </source>
</evidence>
<dbReference type="PANTHER" id="PTHR44196:SF1">
    <property type="entry name" value="DEHYDROGENASE_REDUCTASE SDR FAMILY MEMBER 7B"/>
    <property type="match status" value="1"/>
</dbReference>
<dbReference type="InterPro" id="IPR002347">
    <property type="entry name" value="SDR_fam"/>
</dbReference>
<dbReference type="InterPro" id="IPR057326">
    <property type="entry name" value="KR_dom"/>
</dbReference>
<dbReference type="STRING" id="945553.A0A0D2P5G5"/>
<comment type="similarity">
    <text evidence="1">Belongs to the short-chain dehydrogenases/reductases (SDR) family.</text>
</comment>
<evidence type="ECO:0000256" key="1">
    <source>
        <dbReference type="ARBA" id="ARBA00006484"/>
    </source>
</evidence>
<dbReference type="InterPro" id="IPR036291">
    <property type="entry name" value="NAD(P)-bd_dom_sf"/>
</dbReference>
<evidence type="ECO:0000259" key="5">
    <source>
        <dbReference type="SMART" id="SM00822"/>
    </source>
</evidence>
<dbReference type="AlphaFoldDB" id="A0A0D2P5G5"/>
<dbReference type="PROSITE" id="PS00061">
    <property type="entry name" value="ADH_SHORT"/>
    <property type="match status" value="1"/>
</dbReference>
<dbReference type="Gene3D" id="3.40.50.720">
    <property type="entry name" value="NAD(P)-binding Rossmann-like Domain"/>
    <property type="match status" value="1"/>
</dbReference>
<protein>
    <recommendedName>
        <fullName evidence="5">Ketoreductase domain-containing protein</fullName>
    </recommendedName>
</protein>